<dbReference type="Gene3D" id="3.40.50.720">
    <property type="entry name" value="NAD(P)-binding Rossmann-like Domain"/>
    <property type="match status" value="1"/>
</dbReference>
<reference evidence="1 2" key="1">
    <citation type="journal article" date="2019" name="Proc. Natl. Acad. Sci. U.S.A.">
        <title>Regulatory changes in pterin and carotenoid genes underlie balanced color polymorphisms in the wall lizard.</title>
        <authorList>
            <person name="Andrade P."/>
            <person name="Pinho C."/>
            <person name="Perez I de Lanuza G."/>
            <person name="Afonso S."/>
            <person name="Brejcha J."/>
            <person name="Rubin C.J."/>
            <person name="Wallerman O."/>
            <person name="Pereira P."/>
            <person name="Sabatino S.J."/>
            <person name="Bellati A."/>
            <person name="Pellitteri-Rosa D."/>
            <person name="Bosakova Z."/>
            <person name="Bunikis I."/>
            <person name="Carretero M.A."/>
            <person name="Feiner N."/>
            <person name="Marsik P."/>
            <person name="Pauperio F."/>
            <person name="Salvi D."/>
            <person name="Soler L."/>
            <person name="While G.M."/>
            <person name="Uller T."/>
            <person name="Font E."/>
            <person name="Andersson L."/>
            <person name="Carneiro M."/>
        </authorList>
    </citation>
    <scope>NUCLEOTIDE SEQUENCE</scope>
</reference>
<evidence type="ECO:0000313" key="1">
    <source>
        <dbReference type="Ensembl" id="ENSPMRP00000008223.1"/>
    </source>
</evidence>
<reference evidence="1" key="3">
    <citation type="submission" date="2025-09" db="UniProtKB">
        <authorList>
            <consortium name="Ensembl"/>
        </authorList>
    </citation>
    <scope>IDENTIFICATION</scope>
</reference>
<dbReference type="OMA" id="RDGPMER"/>
<proteinExistence type="predicted"/>
<keyword evidence="2" id="KW-1185">Reference proteome</keyword>
<dbReference type="AlphaFoldDB" id="A0A670I948"/>
<dbReference type="InterPro" id="IPR036291">
    <property type="entry name" value="NAD(P)-bd_dom_sf"/>
</dbReference>
<protein>
    <submittedName>
        <fullName evidence="1">Uncharacterized protein</fullName>
    </submittedName>
</protein>
<sequence>MERLAGWRAMGLGHAVGIVTGASWGFSWSLARLIAPRLAPCSALLLVARSVAVLEQLEGELCVHGLPANLASDDGPQRLVKVTWELRRDGPMERLLLVNNAGERTVPRHTLDTPGCK</sequence>
<evidence type="ECO:0000313" key="2">
    <source>
        <dbReference type="Proteomes" id="UP000472272"/>
    </source>
</evidence>
<name>A0A670I948_PODMU</name>
<dbReference type="Ensembl" id="ENSPMRT00000008790.1">
    <property type="protein sequence ID" value="ENSPMRP00000008223.1"/>
    <property type="gene ID" value="ENSPMRG00000005566.1"/>
</dbReference>
<accession>A0A670I948</accession>
<dbReference type="SUPFAM" id="SSF51735">
    <property type="entry name" value="NAD(P)-binding Rossmann-fold domains"/>
    <property type="match status" value="1"/>
</dbReference>
<organism evidence="1 2">
    <name type="scientific">Podarcis muralis</name>
    <name type="common">Wall lizard</name>
    <name type="synonym">Lacerta muralis</name>
    <dbReference type="NCBI Taxonomy" id="64176"/>
    <lineage>
        <taxon>Eukaryota</taxon>
        <taxon>Metazoa</taxon>
        <taxon>Chordata</taxon>
        <taxon>Craniata</taxon>
        <taxon>Vertebrata</taxon>
        <taxon>Euteleostomi</taxon>
        <taxon>Lepidosauria</taxon>
        <taxon>Squamata</taxon>
        <taxon>Bifurcata</taxon>
        <taxon>Unidentata</taxon>
        <taxon>Episquamata</taxon>
        <taxon>Laterata</taxon>
        <taxon>Lacertibaenia</taxon>
        <taxon>Lacertidae</taxon>
        <taxon>Podarcis</taxon>
    </lineage>
</organism>
<reference evidence="1" key="2">
    <citation type="submission" date="2025-08" db="UniProtKB">
        <authorList>
            <consortium name="Ensembl"/>
        </authorList>
    </citation>
    <scope>IDENTIFICATION</scope>
</reference>
<dbReference type="Proteomes" id="UP000472272">
    <property type="component" value="Chromosome 7"/>
</dbReference>
<dbReference type="GeneTree" id="ENSGT00990000213101"/>